<dbReference type="InterPro" id="IPR036855">
    <property type="entry name" value="Znf_CCCH_sf"/>
</dbReference>
<evidence type="ECO:0000256" key="1">
    <source>
        <dbReference type="ARBA" id="ARBA00004335"/>
    </source>
</evidence>
<keyword evidence="4 9" id="KW-0862">Zinc</keyword>
<evidence type="ECO:0000313" key="12">
    <source>
        <dbReference type="Proteomes" id="UP000594260"/>
    </source>
</evidence>
<dbReference type="AlphaFoldDB" id="A0A7M7KTS1"/>
<dbReference type="PANTHER" id="PTHR46527">
    <property type="entry name" value="NUCLEOPORIN-LIKE PROTEIN 2"/>
    <property type="match status" value="1"/>
</dbReference>
<dbReference type="InterPro" id="IPR051767">
    <property type="entry name" value="Nucleoporin_NUP42"/>
</dbReference>
<protein>
    <recommendedName>
        <fullName evidence="7">Nucleoporin NUP42</fullName>
    </recommendedName>
    <alternativeName>
        <fullName evidence="8">Nucleoporin-like protein 2</fullName>
    </alternativeName>
</protein>
<dbReference type="OrthoDB" id="20729at2759"/>
<accession>A0A7M7KTS1</accession>
<dbReference type="SMART" id="SM00356">
    <property type="entry name" value="ZnF_C3H1"/>
    <property type="match status" value="1"/>
</dbReference>
<dbReference type="InterPro" id="IPR041367">
    <property type="entry name" value="Znf-CCCH_4"/>
</dbReference>
<evidence type="ECO:0000256" key="7">
    <source>
        <dbReference type="ARBA" id="ARBA00039886"/>
    </source>
</evidence>
<dbReference type="Gene3D" id="4.10.1000.10">
    <property type="entry name" value="Zinc finger, CCCH-type"/>
    <property type="match status" value="1"/>
</dbReference>
<evidence type="ECO:0000256" key="3">
    <source>
        <dbReference type="ARBA" id="ARBA00022771"/>
    </source>
</evidence>
<dbReference type="SUPFAM" id="SSF90229">
    <property type="entry name" value="CCCH zinc finger"/>
    <property type="match status" value="1"/>
</dbReference>
<organism evidence="11 12">
    <name type="scientific">Varroa destructor</name>
    <name type="common">Honeybee mite</name>
    <dbReference type="NCBI Taxonomy" id="109461"/>
    <lineage>
        <taxon>Eukaryota</taxon>
        <taxon>Metazoa</taxon>
        <taxon>Ecdysozoa</taxon>
        <taxon>Arthropoda</taxon>
        <taxon>Chelicerata</taxon>
        <taxon>Arachnida</taxon>
        <taxon>Acari</taxon>
        <taxon>Parasitiformes</taxon>
        <taxon>Mesostigmata</taxon>
        <taxon>Gamasina</taxon>
        <taxon>Dermanyssoidea</taxon>
        <taxon>Varroidae</taxon>
        <taxon>Varroa</taxon>
    </lineage>
</organism>
<dbReference type="GO" id="GO:0008270">
    <property type="term" value="F:zinc ion binding"/>
    <property type="evidence" value="ECO:0007669"/>
    <property type="project" value="UniProtKB-KW"/>
</dbReference>
<evidence type="ECO:0000256" key="4">
    <source>
        <dbReference type="ARBA" id="ARBA00022833"/>
    </source>
</evidence>
<proteinExistence type="predicted"/>
<dbReference type="EnsemblMetazoa" id="XM_022815864">
    <property type="protein sequence ID" value="XP_022671599"/>
    <property type="gene ID" value="LOC111254719"/>
</dbReference>
<evidence type="ECO:0000313" key="11">
    <source>
        <dbReference type="EnsemblMetazoa" id="XP_022671599"/>
    </source>
</evidence>
<dbReference type="Pfam" id="PF18044">
    <property type="entry name" value="zf-CCCH_4"/>
    <property type="match status" value="1"/>
</dbReference>
<keyword evidence="5" id="KW-0539">Nucleus</keyword>
<keyword evidence="3 9" id="KW-0863">Zinc-finger</keyword>
<evidence type="ECO:0000256" key="6">
    <source>
        <dbReference type="ARBA" id="ARBA00037262"/>
    </source>
</evidence>
<evidence type="ECO:0000256" key="8">
    <source>
        <dbReference type="ARBA" id="ARBA00042384"/>
    </source>
</evidence>
<dbReference type="PROSITE" id="PS50103">
    <property type="entry name" value="ZF_C3H1"/>
    <property type="match status" value="1"/>
</dbReference>
<keyword evidence="12" id="KW-1185">Reference proteome</keyword>
<comment type="function">
    <text evidence="6">Required for the export of mRNAs containing poly(A) tails from the nucleus into the cytoplasm.</text>
</comment>
<evidence type="ECO:0000256" key="5">
    <source>
        <dbReference type="ARBA" id="ARBA00023242"/>
    </source>
</evidence>
<comment type="subcellular location">
    <subcellularLocation>
        <location evidence="1">Nucleus membrane</location>
        <topology evidence="1">Peripheral membrane protein</topology>
        <orientation evidence="1">Cytoplasmic side</orientation>
    </subcellularLocation>
</comment>
<dbReference type="RefSeq" id="XP_022671599.1">
    <property type="nucleotide sequence ID" value="XM_022815864.1"/>
</dbReference>
<keyword evidence="2 9" id="KW-0479">Metal-binding</keyword>
<feature type="domain" description="C3H1-type" evidence="10">
    <location>
        <begin position="1"/>
        <end position="25"/>
    </location>
</feature>
<evidence type="ECO:0000256" key="2">
    <source>
        <dbReference type="ARBA" id="ARBA00022723"/>
    </source>
</evidence>
<dbReference type="KEGG" id="vde:111254719"/>
<dbReference type="InterPro" id="IPR000571">
    <property type="entry name" value="Znf_CCCH"/>
</dbReference>
<dbReference type="PANTHER" id="PTHR46527:SF1">
    <property type="entry name" value="NUCLEOPORIN NUP42"/>
    <property type="match status" value="1"/>
</dbReference>
<dbReference type="OMA" id="CHNEHFD"/>
<dbReference type="GeneID" id="111254719"/>
<name>A0A7M7KTS1_VARDE</name>
<reference evidence="11" key="1">
    <citation type="submission" date="2021-01" db="UniProtKB">
        <authorList>
            <consortium name="EnsemblMetazoa"/>
        </authorList>
    </citation>
    <scope>IDENTIFICATION</scope>
</reference>
<dbReference type="GO" id="GO:0031965">
    <property type="term" value="C:nuclear membrane"/>
    <property type="evidence" value="ECO:0007669"/>
    <property type="project" value="UniProtKB-SubCell"/>
</dbReference>
<dbReference type="Proteomes" id="UP000594260">
    <property type="component" value="Unplaced"/>
</dbReference>
<evidence type="ECO:0000259" key="10">
    <source>
        <dbReference type="PROSITE" id="PS50103"/>
    </source>
</evidence>
<feature type="zinc finger region" description="C3H1-type" evidence="9">
    <location>
        <begin position="1"/>
        <end position="25"/>
    </location>
</feature>
<evidence type="ECO:0000256" key="9">
    <source>
        <dbReference type="PROSITE-ProRule" id="PRU00723"/>
    </source>
</evidence>
<sequence length="343" mass="37545">MTVCRYFQNGNCRYGQNCRFEHVYESNHGGSRYRGGGTNYASYHYSNPQYQSSTARTSGYHQGESSFNFGQAALDVAANKSQEINQVKQDLLDMLEGRFYPFSGIPGATNLVNFAHLSDLSPEEIRLKAYESLAANNFQEYQAEMTRHLNHVMQILRQLISNPQLIQESQARPIAGPVVHNTSTILNQGVPSSVSSLFQPHNSPAVFPQPGFGVPQTQGPSSVGDLGAGLEYNNPFAQTGNPFSQHSTSSHIPEQHTIQGHLGNSMQIPAFVSKPFASPSVVPYGATGTPGQLGVSNPSNKQQKDTIYTPMELLSESDLAAFRDRTFTLESLPSVAPPRELCD</sequence>
<dbReference type="InParanoid" id="A0A7M7KTS1"/>